<dbReference type="Pfam" id="PF00697">
    <property type="entry name" value="PRAI"/>
    <property type="match status" value="1"/>
</dbReference>
<dbReference type="InterPro" id="IPR011060">
    <property type="entry name" value="RibuloseP-bd_barrel"/>
</dbReference>
<proteinExistence type="inferred from homology"/>
<dbReference type="Proteomes" id="UP000537592">
    <property type="component" value="Unassembled WGS sequence"/>
</dbReference>
<accession>A0A7W5Z4V6</accession>
<dbReference type="InterPro" id="IPR044643">
    <property type="entry name" value="TrpF_fam"/>
</dbReference>
<evidence type="ECO:0000256" key="4">
    <source>
        <dbReference type="ARBA" id="ARBA00022272"/>
    </source>
</evidence>
<dbReference type="InterPro" id="IPR013785">
    <property type="entry name" value="Aldolase_TIM"/>
</dbReference>
<dbReference type="PANTHER" id="PTHR42894">
    <property type="entry name" value="N-(5'-PHOSPHORIBOSYL)ANTHRANILATE ISOMERASE"/>
    <property type="match status" value="1"/>
</dbReference>
<dbReference type="Gene3D" id="3.20.20.70">
    <property type="entry name" value="Aldolase class I"/>
    <property type="match status" value="1"/>
</dbReference>
<comment type="pathway">
    <text evidence="2 9">Amino-acid biosynthesis; L-tryptophan biosynthesis; L-tryptophan from chorismate: step 3/5.</text>
</comment>
<dbReference type="UniPathway" id="UPA00035">
    <property type="reaction ID" value="UER00042"/>
</dbReference>
<evidence type="ECO:0000313" key="11">
    <source>
        <dbReference type="EMBL" id="MBB3809762.1"/>
    </source>
</evidence>
<dbReference type="GO" id="GO:0000162">
    <property type="term" value="P:L-tryptophan biosynthetic process"/>
    <property type="evidence" value="ECO:0007669"/>
    <property type="project" value="UniProtKB-UniRule"/>
</dbReference>
<dbReference type="SUPFAM" id="SSF51366">
    <property type="entry name" value="Ribulose-phoshate binding barrel"/>
    <property type="match status" value="1"/>
</dbReference>
<dbReference type="NCBIfam" id="NF002295">
    <property type="entry name" value="PRK01222.1-1"/>
    <property type="match status" value="1"/>
</dbReference>
<dbReference type="HAMAP" id="MF_00135">
    <property type="entry name" value="PRAI"/>
    <property type="match status" value="1"/>
</dbReference>
<evidence type="ECO:0000259" key="10">
    <source>
        <dbReference type="Pfam" id="PF00697"/>
    </source>
</evidence>
<keyword evidence="6 9" id="KW-0822">Tryptophan biosynthesis</keyword>
<feature type="domain" description="N-(5'phosphoribosyl) anthranilate isomerase (PRAI)" evidence="10">
    <location>
        <begin position="2"/>
        <end position="185"/>
    </location>
</feature>
<comment type="similarity">
    <text evidence="9">Belongs to the TrpF family.</text>
</comment>
<dbReference type="InterPro" id="IPR001240">
    <property type="entry name" value="PRAI_dom"/>
</dbReference>
<dbReference type="PANTHER" id="PTHR42894:SF1">
    <property type="entry name" value="N-(5'-PHOSPHORIBOSYL)ANTHRANILATE ISOMERASE"/>
    <property type="match status" value="1"/>
</dbReference>
<evidence type="ECO:0000256" key="2">
    <source>
        <dbReference type="ARBA" id="ARBA00004664"/>
    </source>
</evidence>
<evidence type="ECO:0000256" key="5">
    <source>
        <dbReference type="ARBA" id="ARBA00022605"/>
    </source>
</evidence>
<evidence type="ECO:0000256" key="6">
    <source>
        <dbReference type="ARBA" id="ARBA00022822"/>
    </source>
</evidence>
<keyword evidence="12" id="KW-1185">Reference proteome</keyword>
<dbReference type="AlphaFoldDB" id="A0A7W5Z4V6"/>
<evidence type="ECO:0000256" key="1">
    <source>
        <dbReference type="ARBA" id="ARBA00001164"/>
    </source>
</evidence>
<gene>
    <name evidence="9" type="primary">trpF</name>
    <name evidence="11" type="ORF">FHS81_001850</name>
</gene>
<keyword evidence="7 9" id="KW-0057">Aromatic amino acid biosynthesis</keyword>
<dbReference type="CDD" id="cd00405">
    <property type="entry name" value="PRAI"/>
    <property type="match status" value="1"/>
</dbReference>
<protein>
    <recommendedName>
        <fullName evidence="4 9">N-(5'-phosphoribosyl)anthranilate isomerase</fullName>
        <shortName evidence="9">PRAI</shortName>
        <ecNumber evidence="3 9">5.3.1.24</ecNumber>
    </recommendedName>
</protein>
<sequence>MLGFVFFPKSPRHISVEQATALVAQARDLSQTVQIVALTVNLSDTDLEAICGSIAPNWLQLHGKEAPDRVVEVRREFATPVMKAIGIANAEDAEDALRYATVAERLLLDAKPTAGALPGGNGVMFDHRLIAGHDFGVPYLLSGGLNADNVAEAVALTRPDGVDVSSGVESAPGVKDVARIHAFVRAAREALDSAAQ</sequence>
<keyword evidence="5 9" id="KW-0028">Amino-acid biosynthesis</keyword>
<reference evidence="11 12" key="1">
    <citation type="submission" date="2020-08" db="EMBL/GenBank/DDBJ databases">
        <title>Genomic Encyclopedia of Type Strains, Phase IV (KMG-IV): sequencing the most valuable type-strain genomes for metagenomic binning, comparative biology and taxonomic classification.</title>
        <authorList>
            <person name="Goeker M."/>
        </authorList>
    </citation>
    <scope>NUCLEOTIDE SEQUENCE [LARGE SCALE GENOMIC DNA]</scope>
    <source>
        <strain evidence="11 12">DSM 28760</strain>
    </source>
</reference>
<organism evidence="11 12">
    <name type="scientific">Pseudochelatococcus contaminans</name>
    <dbReference type="NCBI Taxonomy" id="1538103"/>
    <lineage>
        <taxon>Bacteria</taxon>
        <taxon>Pseudomonadati</taxon>
        <taxon>Pseudomonadota</taxon>
        <taxon>Alphaproteobacteria</taxon>
        <taxon>Hyphomicrobiales</taxon>
        <taxon>Chelatococcaceae</taxon>
        <taxon>Pseudochelatococcus</taxon>
    </lineage>
</organism>
<dbReference type="EMBL" id="JACICC010000004">
    <property type="protein sequence ID" value="MBB3809762.1"/>
    <property type="molecule type" value="Genomic_DNA"/>
</dbReference>
<evidence type="ECO:0000256" key="7">
    <source>
        <dbReference type="ARBA" id="ARBA00023141"/>
    </source>
</evidence>
<dbReference type="GO" id="GO:0004640">
    <property type="term" value="F:phosphoribosylanthranilate isomerase activity"/>
    <property type="evidence" value="ECO:0007669"/>
    <property type="project" value="UniProtKB-UniRule"/>
</dbReference>
<name>A0A7W5Z4V6_9HYPH</name>
<evidence type="ECO:0000313" key="12">
    <source>
        <dbReference type="Proteomes" id="UP000537592"/>
    </source>
</evidence>
<evidence type="ECO:0000256" key="8">
    <source>
        <dbReference type="ARBA" id="ARBA00023235"/>
    </source>
</evidence>
<dbReference type="EC" id="5.3.1.24" evidence="3 9"/>
<evidence type="ECO:0000256" key="9">
    <source>
        <dbReference type="HAMAP-Rule" id="MF_00135"/>
    </source>
</evidence>
<comment type="catalytic activity">
    <reaction evidence="1 9">
        <text>N-(5-phospho-beta-D-ribosyl)anthranilate = 1-(2-carboxyphenylamino)-1-deoxy-D-ribulose 5-phosphate</text>
        <dbReference type="Rhea" id="RHEA:21540"/>
        <dbReference type="ChEBI" id="CHEBI:18277"/>
        <dbReference type="ChEBI" id="CHEBI:58613"/>
        <dbReference type="EC" id="5.3.1.24"/>
    </reaction>
</comment>
<comment type="caution">
    <text evidence="11">The sequence shown here is derived from an EMBL/GenBank/DDBJ whole genome shotgun (WGS) entry which is preliminary data.</text>
</comment>
<evidence type="ECO:0000256" key="3">
    <source>
        <dbReference type="ARBA" id="ARBA00012572"/>
    </source>
</evidence>
<keyword evidence="8 9" id="KW-0413">Isomerase</keyword>